<dbReference type="AlphaFoldDB" id="A0A2K3PLS2"/>
<evidence type="ECO:0000313" key="1">
    <source>
        <dbReference type="EMBL" id="PNY16238.1"/>
    </source>
</evidence>
<proteinExistence type="predicted"/>
<name>A0A2K3PLS2_TRIPR</name>
<dbReference type="Proteomes" id="UP000236291">
    <property type="component" value="Unassembled WGS sequence"/>
</dbReference>
<reference evidence="1 2" key="2">
    <citation type="journal article" date="2017" name="Front. Plant Sci.">
        <title>Gene Classification and Mining of Molecular Markers Useful in Red Clover (Trifolium pratense) Breeding.</title>
        <authorList>
            <person name="Istvanek J."/>
            <person name="Dluhosova J."/>
            <person name="Dluhos P."/>
            <person name="Patkova L."/>
            <person name="Nedelnik J."/>
            <person name="Repkova J."/>
        </authorList>
    </citation>
    <scope>NUCLEOTIDE SEQUENCE [LARGE SCALE GENOMIC DNA]</scope>
    <source>
        <strain evidence="2">cv. Tatra</strain>
        <tissue evidence="1">Young leaves</tissue>
    </source>
</reference>
<gene>
    <name evidence="1" type="ORF">L195_g012953</name>
</gene>
<organism evidence="1 2">
    <name type="scientific">Trifolium pratense</name>
    <name type="common">Red clover</name>
    <dbReference type="NCBI Taxonomy" id="57577"/>
    <lineage>
        <taxon>Eukaryota</taxon>
        <taxon>Viridiplantae</taxon>
        <taxon>Streptophyta</taxon>
        <taxon>Embryophyta</taxon>
        <taxon>Tracheophyta</taxon>
        <taxon>Spermatophyta</taxon>
        <taxon>Magnoliopsida</taxon>
        <taxon>eudicotyledons</taxon>
        <taxon>Gunneridae</taxon>
        <taxon>Pentapetalae</taxon>
        <taxon>rosids</taxon>
        <taxon>fabids</taxon>
        <taxon>Fabales</taxon>
        <taxon>Fabaceae</taxon>
        <taxon>Papilionoideae</taxon>
        <taxon>50 kb inversion clade</taxon>
        <taxon>NPAAA clade</taxon>
        <taxon>Hologalegina</taxon>
        <taxon>IRL clade</taxon>
        <taxon>Trifolieae</taxon>
        <taxon>Trifolium</taxon>
    </lineage>
</organism>
<evidence type="ECO:0000313" key="2">
    <source>
        <dbReference type="Proteomes" id="UP000236291"/>
    </source>
</evidence>
<protein>
    <submittedName>
        <fullName evidence="1">Uncharacterized protein</fullName>
    </submittedName>
</protein>
<accession>A0A2K3PLS2</accession>
<comment type="caution">
    <text evidence="1">The sequence shown here is derived from an EMBL/GenBank/DDBJ whole genome shotgun (WGS) entry which is preliminary data.</text>
</comment>
<dbReference type="EMBL" id="ASHM01008357">
    <property type="protein sequence ID" value="PNY16238.1"/>
    <property type="molecule type" value="Genomic_DNA"/>
</dbReference>
<sequence>MEKSWLKIEAWSLEKDPLGGIYATLRECDVMIVSRGRVTTRYVTASGVVPLKLSVKRRRLYTCSHSDAQVSFGVEYRFSLRMNTYLVNAWEGCIYSFRANALDGINGHQVAVEKRRKSHDEQLMLIIPVNGCYNASSIETV</sequence>
<reference evidence="1 2" key="1">
    <citation type="journal article" date="2014" name="Am. J. Bot.">
        <title>Genome assembly and annotation for red clover (Trifolium pratense; Fabaceae).</title>
        <authorList>
            <person name="Istvanek J."/>
            <person name="Jaros M."/>
            <person name="Krenek A."/>
            <person name="Repkova J."/>
        </authorList>
    </citation>
    <scope>NUCLEOTIDE SEQUENCE [LARGE SCALE GENOMIC DNA]</scope>
    <source>
        <strain evidence="2">cv. Tatra</strain>
        <tissue evidence="1">Young leaves</tissue>
    </source>
</reference>